<comment type="subcellular location">
    <subcellularLocation>
        <location evidence="1 7">Cell membrane</location>
        <topology evidence="1 7">Multi-pass membrane protein</topology>
    </subcellularLocation>
</comment>
<accession>A0ABY0IGC4</accession>
<keyword evidence="8" id="KW-0282">Flagellum</keyword>
<dbReference type="PIRSF" id="PIRSF005419">
    <property type="entry name" value="FlhA"/>
    <property type="match status" value="1"/>
</dbReference>
<keyword evidence="8" id="KW-0966">Cell projection</keyword>
<evidence type="ECO:0000256" key="1">
    <source>
        <dbReference type="ARBA" id="ARBA00004651"/>
    </source>
</evidence>
<reference evidence="9" key="1">
    <citation type="journal article" date="2019" name="Int. J. Syst. Evol. Microbiol.">
        <title>Halobacteriovorax valvorus sp. nov., a novel prokaryotic predator isolated from coastal seawater of China.</title>
        <authorList>
            <person name="Chen M.-X."/>
        </authorList>
    </citation>
    <scope>NUCLEOTIDE SEQUENCE [LARGE SCALE GENOMIC DNA]</scope>
    <source>
        <strain evidence="9">BL9</strain>
    </source>
</reference>
<dbReference type="InterPro" id="IPR025505">
    <property type="entry name" value="FHIPEP_CS"/>
</dbReference>
<dbReference type="PROSITE" id="PS00994">
    <property type="entry name" value="FHIPEP"/>
    <property type="match status" value="1"/>
</dbReference>
<evidence type="ECO:0000256" key="4">
    <source>
        <dbReference type="ARBA" id="ARBA00022692"/>
    </source>
</evidence>
<evidence type="ECO:0000256" key="3">
    <source>
        <dbReference type="ARBA" id="ARBA00022475"/>
    </source>
</evidence>
<feature type="transmembrane region" description="Helical" evidence="7">
    <location>
        <begin position="287"/>
        <end position="319"/>
    </location>
</feature>
<dbReference type="InterPro" id="IPR042196">
    <property type="entry name" value="FHIPEP_4"/>
</dbReference>
<dbReference type="InterPro" id="IPR001712">
    <property type="entry name" value="T3SS_FHIPEP"/>
</dbReference>
<gene>
    <name evidence="7 8" type="primary">flhA</name>
    <name evidence="8" type="ORF">DAY19_09870</name>
</gene>
<comment type="similarity">
    <text evidence="2 7">Belongs to the FHIPEP (flagella/HR/invasion proteins export pore) family.</text>
</comment>
<keyword evidence="7" id="KW-1006">Bacterial flagellum protein export</keyword>
<dbReference type="PANTHER" id="PTHR30161">
    <property type="entry name" value="FLAGELLAR EXPORT PROTEIN, MEMBRANE FLHA SUBUNIT-RELATED"/>
    <property type="match status" value="1"/>
</dbReference>
<comment type="caution">
    <text evidence="8">The sequence shown here is derived from an EMBL/GenBank/DDBJ whole genome shotgun (WGS) entry which is preliminary data.</text>
</comment>
<keyword evidence="8" id="KW-0969">Cilium</keyword>
<dbReference type="PANTHER" id="PTHR30161:SF1">
    <property type="entry name" value="FLAGELLAR BIOSYNTHESIS PROTEIN FLHA-RELATED"/>
    <property type="match status" value="1"/>
</dbReference>
<evidence type="ECO:0000256" key="2">
    <source>
        <dbReference type="ARBA" id="ARBA00008835"/>
    </source>
</evidence>
<feature type="transmembrane region" description="Helical" evidence="7">
    <location>
        <begin position="17"/>
        <end position="35"/>
    </location>
</feature>
<feature type="transmembrane region" description="Helical" evidence="7">
    <location>
        <begin position="205"/>
        <end position="227"/>
    </location>
</feature>
<feature type="transmembrane region" description="Helical" evidence="7">
    <location>
        <begin position="41"/>
        <end position="59"/>
    </location>
</feature>
<sequence length="691" mass="75240">MDGIFKRLKVLTENSDLAVAVGILAVLAVMIIPVPPIVLDLLLATTLSFSIIILLVSVYTKKPLEFSTFPAVLLVTTLFRLSLNVASTRNILLRSGSEGTSAAGEIIRSFGEFVVEGNFVVGIIVFIILVIINFMVITKGAGRVAEVGARFTLDAMPGKQMAIDADLNAGLINDAEAKQRRAEVAEEADFYGSMDGASKFVRGDAIAGILITAINVIGGIIVGVGQYNMNFSQAAETYTLLTVGDGLVSQIPALIISTAAGIIATRNTSEDNLGAQMSKQFKLHPKAILIAGCVLLIFSLIPGLPKLPFIVVGLALLFVSNKMENEIAQEKVAAESVVEDEKKSTPESLEDLLNLELVELEVGYGLVNLVDSSQNGDLLERITYMRKQFALDWGVIIPSVRIKDNLELAPGGYSLKIKGVEIAQGELVPDHFLAMDPGSVIEKIDGIETIEPVFGLPAVWITEDQKDDAGFNGYTVVDLSTVLATHLTEILRTNLHELFGRQELVRVLDNFKEHYPKIVADLVPDILPLGAVLKVLQNLLRENVSIRDLRTILESLSEYGVKIKDTDLLTENVRQSLYRTITESIKSPNGDLPIFTLDRKIEEQVAGNLIQTENGQQVSLDPRITQSILASLNEKIEEATNMGEKMVVLCSPVIRGHFKKLTEKFIPNLIVVSHNELSPDVNIRSLGTVRL</sequence>
<dbReference type="InterPro" id="IPR042193">
    <property type="entry name" value="FHIPEP_3"/>
</dbReference>
<keyword evidence="7" id="KW-0653">Protein transport</keyword>
<feature type="transmembrane region" description="Helical" evidence="7">
    <location>
        <begin position="66"/>
        <end position="83"/>
    </location>
</feature>
<keyword evidence="6 7" id="KW-0472">Membrane</keyword>
<dbReference type="Pfam" id="PF00771">
    <property type="entry name" value="FHIPEP"/>
    <property type="match status" value="1"/>
</dbReference>
<evidence type="ECO:0000256" key="7">
    <source>
        <dbReference type="RuleBase" id="RU364093"/>
    </source>
</evidence>
<dbReference type="Gene3D" id="3.40.50.12790">
    <property type="entry name" value="FHIPEP family, domain 4"/>
    <property type="match status" value="1"/>
</dbReference>
<keyword evidence="5 7" id="KW-1133">Transmembrane helix</keyword>
<protein>
    <recommendedName>
        <fullName evidence="7">Flagellar biosynthesis protein FlhA</fullName>
    </recommendedName>
</protein>
<dbReference type="PRINTS" id="PR00949">
    <property type="entry name" value="TYPE3IMAPROT"/>
</dbReference>
<evidence type="ECO:0000313" key="9">
    <source>
        <dbReference type="Proteomes" id="UP000443582"/>
    </source>
</evidence>
<keyword evidence="7" id="KW-0813">Transport</keyword>
<feature type="transmembrane region" description="Helical" evidence="7">
    <location>
        <begin position="119"/>
        <end position="137"/>
    </location>
</feature>
<evidence type="ECO:0000313" key="8">
    <source>
        <dbReference type="EMBL" id="RZF21983.1"/>
    </source>
</evidence>
<dbReference type="NCBIfam" id="TIGR01398">
    <property type="entry name" value="FlhA"/>
    <property type="match status" value="1"/>
</dbReference>
<keyword evidence="4 7" id="KW-0812">Transmembrane</keyword>
<proteinExistence type="inferred from homology"/>
<keyword evidence="7" id="KW-1005">Bacterial flagellum biogenesis</keyword>
<dbReference type="Proteomes" id="UP000443582">
    <property type="component" value="Unassembled WGS sequence"/>
</dbReference>
<dbReference type="RefSeq" id="WP_115361924.1">
    <property type="nucleotide sequence ID" value="NZ_QDKL01000002.1"/>
</dbReference>
<evidence type="ECO:0000256" key="6">
    <source>
        <dbReference type="ARBA" id="ARBA00023136"/>
    </source>
</evidence>
<feature type="transmembrane region" description="Helical" evidence="7">
    <location>
        <begin position="247"/>
        <end position="266"/>
    </location>
</feature>
<name>A0ABY0IGC4_9BACT</name>
<dbReference type="EMBL" id="QDKL01000002">
    <property type="protein sequence ID" value="RZF21983.1"/>
    <property type="molecule type" value="Genomic_DNA"/>
</dbReference>
<keyword evidence="9" id="KW-1185">Reference proteome</keyword>
<comment type="function">
    <text evidence="7">Required for formation of the rod structure of the flagellar apparatus. Together with FliI and FliH, may constitute the export apparatus of flagellin.</text>
</comment>
<dbReference type="Gene3D" id="1.10.8.540">
    <property type="entry name" value="FHIPEP family, domain 3"/>
    <property type="match status" value="1"/>
</dbReference>
<dbReference type="InterPro" id="IPR042194">
    <property type="entry name" value="FHIPEP_1"/>
</dbReference>
<evidence type="ECO:0000256" key="5">
    <source>
        <dbReference type="ARBA" id="ARBA00022989"/>
    </source>
</evidence>
<dbReference type="Gene3D" id="3.40.30.60">
    <property type="entry name" value="FHIPEP family, domain 1"/>
    <property type="match status" value="1"/>
</dbReference>
<keyword evidence="3 7" id="KW-1003">Cell membrane</keyword>
<organism evidence="8 9">
    <name type="scientific">Halobacteriovorax vibrionivorans</name>
    <dbReference type="NCBI Taxonomy" id="2152716"/>
    <lineage>
        <taxon>Bacteria</taxon>
        <taxon>Pseudomonadati</taxon>
        <taxon>Bdellovibrionota</taxon>
        <taxon>Bacteriovoracia</taxon>
        <taxon>Bacteriovoracales</taxon>
        <taxon>Halobacteriovoraceae</taxon>
        <taxon>Halobacteriovorax</taxon>
    </lineage>
</organism>
<dbReference type="InterPro" id="IPR006301">
    <property type="entry name" value="FlhA"/>
</dbReference>